<dbReference type="SUPFAM" id="SSF109604">
    <property type="entry name" value="HD-domain/PDEase-like"/>
    <property type="match status" value="1"/>
</dbReference>
<feature type="domain" description="HD-GYP" evidence="2">
    <location>
        <begin position="79"/>
        <end position="264"/>
    </location>
</feature>
<evidence type="ECO:0000313" key="3">
    <source>
        <dbReference type="EMBL" id="SNY42601.1"/>
    </source>
</evidence>
<organism evidence="3 4">
    <name type="scientific">Orenia metallireducens</name>
    <dbReference type="NCBI Taxonomy" id="1413210"/>
    <lineage>
        <taxon>Bacteria</taxon>
        <taxon>Bacillati</taxon>
        <taxon>Bacillota</taxon>
        <taxon>Clostridia</taxon>
        <taxon>Halanaerobiales</taxon>
        <taxon>Halobacteroidaceae</taxon>
        <taxon>Orenia</taxon>
    </lineage>
</organism>
<dbReference type="PROSITE" id="PS51831">
    <property type="entry name" value="HD"/>
    <property type="match status" value="1"/>
</dbReference>
<accession>A0A285I6M5</accession>
<dbReference type="AlphaFoldDB" id="A0A285I6M5"/>
<proteinExistence type="predicted"/>
<dbReference type="CDD" id="cd00077">
    <property type="entry name" value="HDc"/>
    <property type="match status" value="1"/>
</dbReference>
<dbReference type="RefSeq" id="WP_097019130.1">
    <property type="nucleotide sequence ID" value="NZ_OBDZ01000030.1"/>
</dbReference>
<sequence length="264" mass="30541">MSVKYKDDLKDKLRLHLDNLKQALKGTNQEYNKSQIFQLGIDKKELRGTTLEKRIHNYNKISQQVENLIDDFGNHNELEIKFKDRIVLITSIGLELYDDYTRSHSENVAKLAKKIAIELGLSQQDLAKTYYAGLLHDIGKILIPNEILNKPDRLTDREYQIIKKHPVLGYRISNKYPELKEIARLILYHHERWNGKGYPQGLVGDEIPLISQVLAVADAWDAMTSKRPYHNPLSKELALKEIKDNRGSQFAPKVVDTFLMIFCS</sequence>
<dbReference type="Pfam" id="PF13487">
    <property type="entry name" value="HD_5"/>
    <property type="match status" value="1"/>
</dbReference>
<evidence type="ECO:0000259" key="2">
    <source>
        <dbReference type="PROSITE" id="PS51832"/>
    </source>
</evidence>
<name>A0A285I6M5_9FIRM</name>
<dbReference type="OrthoDB" id="9804747at2"/>
<gene>
    <name evidence="3" type="ORF">SAMN06265827_13036</name>
</gene>
<dbReference type="InterPro" id="IPR037522">
    <property type="entry name" value="HD_GYP_dom"/>
</dbReference>
<dbReference type="InterPro" id="IPR003607">
    <property type="entry name" value="HD/PDEase_dom"/>
</dbReference>
<dbReference type="Gene3D" id="1.10.3210.10">
    <property type="entry name" value="Hypothetical protein af1432"/>
    <property type="match status" value="1"/>
</dbReference>
<feature type="domain" description="HD" evidence="1">
    <location>
        <begin position="101"/>
        <end position="223"/>
    </location>
</feature>
<reference evidence="4" key="1">
    <citation type="submission" date="2017-09" db="EMBL/GenBank/DDBJ databases">
        <authorList>
            <person name="Varghese N."/>
            <person name="Submissions S."/>
        </authorList>
    </citation>
    <scope>NUCLEOTIDE SEQUENCE [LARGE SCALE GENOMIC DNA]</scope>
    <source>
        <strain evidence="4">MSL47</strain>
    </source>
</reference>
<dbReference type="Proteomes" id="UP000219573">
    <property type="component" value="Unassembled WGS sequence"/>
</dbReference>
<dbReference type="EMBL" id="OBDZ01000030">
    <property type="protein sequence ID" value="SNY42601.1"/>
    <property type="molecule type" value="Genomic_DNA"/>
</dbReference>
<protein>
    <submittedName>
        <fullName evidence="3">HDIG domain-containing protein</fullName>
    </submittedName>
</protein>
<keyword evidence="4" id="KW-1185">Reference proteome</keyword>
<dbReference type="InterPro" id="IPR006675">
    <property type="entry name" value="HDIG_dom"/>
</dbReference>
<evidence type="ECO:0000259" key="1">
    <source>
        <dbReference type="PROSITE" id="PS51831"/>
    </source>
</evidence>
<dbReference type="PANTHER" id="PTHR43155">
    <property type="entry name" value="CYCLIC DI-GMP PHOSPHODIESTERASE PA4108-RELATED"/>
    <property type="match status" value="1"/>
</dbReference>
<dbReference type="SMART" id="SM00471">
    <property type="entry name" value="HDc"/>
    <property type="match status" value="1"/>
</dbReference>
<dbReference type="InterPro" id="IPR006674">
    <property type="entry name" value="HD_domain"/>
</dbReference>
<dbReference type="NCBIfam" id="TIGR00277">
    <property type="entry name" value="HDIG"/>
    <property type="match status" value="1"/>
</dbReference>
<dbReference type="PROSITE" id="PS51832">
    <property type="entry name" value="HD_GYP"/>
    <property type="match status" value="1"/>
</dbReference>
<evidence type="ECO:0000313" key="4">
    <source>
        <dbReference type="Proteomes" id="UP000219573"/>
    </source>
</evidence>